<dbReference type="Proteomes" id="UP000249661">
    <property type="component" value="Unassembled WGS sequence"/>
</dbReference>
<keyword evidence="2" id="KW-1185">Reference proteome</keyword>
<protein>
    <submittedName>
        <fullName evidence="1">Ankyrin</fullName>
    </submittedName>
</protein>
<dbReference type="EMBL" id="KZ824975">
    <property type="protein sequence ID" value="RAH67347.1"/>
    <property type="molecule type" value="Genomic_DNA"/>
</dbReference>
<gene>
    <name evidence="1" type="ORF">BO66DRAFT_404020</name>
</gene>
<organism evidence="1 2">
    <name type="scientific">Aspergillus aculeatinus CBS 121060</name>
    <dbReference type="NCBI Taxonomy" id="1448322"/>
    <lineage>
        <taxon>Eukaryota</taxon>
        <taxon>Fungi</taxon>
        <taxon>Dikarya</taxon>
        <taxon>Ascomycota</taxon>
        <taxon>Pezizomycotina</taxon>
        <taxon>Eurotiomycetes</taxon>
        <taxon>Eurotiomycetidae</taxon>
        <taxon>Eurotiales</taxon>
        <taxon>Aspergillaceae</taxon>
        <taxon>Aspergillus</taxon>
        <taxon>Aspergillus subgen. Circumdati</taxon>
    </lineage>
</organism>
<reference evidence="1" key="1">
    <citation type="submission" date="2018-02" db="EMBL/GenBank/DDBJ databases">
        <title>The genomes of Aspergillus section Nigri reveals drivers in fungal speciation.</title>
        <authorList>
            <consortium name="DOE Joint Genome Institute"/>
            <person name="Vesth T.C."/>
            <person name="Nybo J."/>
            <person name="Theobald S."/>
            <person name="Brandl J."/>
            <person name="Frisvad J.C."/>
            <person name="Nielsen K.F."/>
            <person name="Lyhne E.K."/>
            <person name="Kogle M.E."/>
            <person name="Kuo A."/>
            <person name="Riley R."/>
            <person name="Clum A."/>
            <person name="Nolan M."/>
            <person name="Lipzen A."/>
            <person name="Salamov A."/>
            <person name="Henrissat B."/>
            <person name="Wiebenga A."/>
            <person name="De vries R.P."/>
            <person name="Grigoriev I.V."/>
            <person name="Mortensen U.H."/>
            <person name="Andersen M.R."/>
            <person name="Baker S.E."/>
        </authorList>
    </citation>
    <scope>NUCLEOTIDE SEQUENCE</scope>
    <source>
        <strain evidence="1">CBS 121060</strain>
    </source>
</reference>
<evidence type="ECO:0000313" key="2">
    <source>
        <dbReference type="Proteomes" id="UP000249661"/>
    </source>
</evidence>
<accession>A0ACD1H1C8</accession>
<sequence>MSLDTLPVEILVMIAQRMDDAEALSCLVRANRTLHHALVPALYRTYGEDALRYTVLHAKSYPLTHTKEQTTRLAFSHGDFTRGCGHGRAIELAAAKGLVGVVEGLVSQNSQEIYEALVYAARQRHAAVVDVLVRYGADVHVADIEGYTALDWAASWGDTPIVTTLIAHGADVHRRSPGSYTSSPCGG</sequence>
<evidence type="ECO:0000313" key="1">
    <source>
        <dbReference type="EMBL" id="RAH67347.1"/>
    </source>
</evidence>
<name>A0ACD1H1C8_9EURO</name>
<proteinExistence type="predicted"/>